<evidence type="ECO:0000313" key="6">
    <source>
        <dbReference type="Proteomes" id="UP001491310"/>
    </source>
</evidence>
<dbReference type="Proteomes" id="UP001491310">
    <property type="component" value="Unassembled WGS sequence"/>
</dbReference>
<keyword evidence="1 3" id="KW-0853">WD repeat</keyword>
<keyword evidence="6" id="KW-1185">Reference proteome</keyword>
<feature type="repeat" description="WD" evidence="3">
    <location>
        <begin position="552"/>
        <end position="593"/>
    </location>
</feature>
<name>A0ABR2YNL0_9CHLO</name>
<dbReference type="InterPro" id="IPR036322">
    <property type="entry name" value="WD40_repeat_dom_sf"/>
</dbReference>
<dbReference type="InterPro" id="IPR015943">
    <property type="entry name" value="WD40/YVTN_repeat-like_dom_sf"/>
</dbReference>
<dbReference type="PROSITE" id="PS50294">
    <property type="entry name" value="WD_REPEATS_REGION"/>
    <property type="match status" value="1"/>
</dbReference>
<protein>
    <recommendedName>
        <fullName evidence="7">WD40 repeat-like protein</fullName>
    </recommendedName>
</protein>
<dbReference type="InterPro" id="IPR001680">
    <property type="entry name" value="WD40_rpt"/>
</dbReference>
<comment type="caution">
    <text evidence="5">The sequence shown here is derived from an EMBL/GenBank/DDBJ whole genome shotgun (WGS) entry which is preliminary data.</text>
</comment>
<feature type="compositionally biased region" description="Pro residues" evidence="4">
    <location>
        <begin position="103"/>
        <end position="123"/>
    </location>
</feature>
<dbReference type="Gene3D" id="2.130.10.10">
    <property type="entry name" value="YVTN repeat-like/Quinoprotein amine dehydrogenase"/>
    <property type="match status" value="2"/>
</dbReference>
<dbReference type="Pfam" id="PF00400">
    <property type="entry name" value="WD40"/>
    <property type="match status" value="2"/>
</dbReference>
<dbReference type="PANTHER" id="PTHR22847:SF637">
    <property type="entry name" value="WD REPEAT DOMAIN 5B"/>
    <property type="match status" value="1"/>
</dbReference>
<evidence type="ECO:0000256" key="2">
    <source>
        <dbReference type="ARBA" id="ARBA00022737"/>
    </source>
</evidence>
<gene>
    <name evidence="5" type="ORF">WJX75_008589</name>
</gene>
<feature type="region of interest" description="Disordered" evidence="4">
    <location>
        <begin position="38"/>
        <end position="178"/>
    </location>
</feature>
<dbReference type="PROSITE" id="PS00678">
    <property type="entry name" value="WD_REPEATS_1"/>
    <property type="match status" value="1"/>
</dbReference>
<keyword evidence="2" id="KW-0677">Repeat</keyword>
<accession>A0ABR2YNL0</accession>
<feature type="compositionally biased region" description="Polar residues" evidence="4">
    <location>
        <begin position="59"/>
        <end position="76"/>
    </location>
</feature>
<dbReference type="SUPFAM" id="SSF50978">
    <property type="entry name" value="WD40 repeat-like"/>
    <property type="match status" value="1"/>
</dbReference>
<feature type="compositionally biased region" description="Low complexity" evidence="4">
    <location>
        <begin position="164"/>
        <end position="174"/>
    </location>
</feature>
<evidence type="ECO:0000256" key="1">
    <source>
        <dbReference type="ARBA" id="ARBA00022574"/>
    </source>
</evidence>
<feature type="compositionally biased region" description="Polar residues" evidence="4">
    <location>
        <begin position="126"/>
        <end position="163"/>
    </location>
</feature>
<dbReference type="InterPro" id="IPR019775">
    <property type="entry name" value="WD40_repeat_CS"/>
</dbReference>
<evidence type="ECO:0000256" key="4">
    <source>
        <dbReference type="SAM" id="MobiDB-lite"/>
    </source>
</evidence>
<dbReference type="PANTHER" id="PTHR22847">
    <property type="entry name" value="WD40 REPEAT PROTEIN"/>
    <property type="match status" value="1"/>
</dbReference>
<feature type="compositionally biased region" description="Basic and acidic residues" evidence="4">
    <location>
        <begin position="77"/>
        <end position="87"/>
    </location>
</feature>
<evidence type="ECO:0000313" key="5">
    <source>
        <dbReference type="EMBL" id="KAK9908488.1"/>
    </source>
</evidence>
<sequence>MKISIEIKLEANEVDLATELLNTLRKLTDHVQVKTTAGAAQAGNNTSSDSHKAVGGSVNGSMSYLSPQVEPSSSTHQKTDEDLHQADAMRSPQRSPVKQHLPKTPPPGMPLPPPASSPLPATPVPISSSIASVAPQTAASQATVNQQSAGPSSQGSLPNPVANSQQQQQPQQSQMSREMVVSALKKHMMQLDCSQEEYADKFQSVSSDLIKILEQTSLSTPQQMFDYFTEAFISIIFDSDMVANGTSIVPYMNLLPMLPDHFKTDIKQPLIARVMKHLTLPRQVNGNRTEFFTQAEAFACIVSLEFVTIPGAVQTLCTLLKDETKRCAAVTMLGKTAEHCAEQLKRDCPPPLLDTLRQQMEGLEPEFNYDKEYINECMGWAPAASPNGTAPAGSNGHAGSKMRPTLTTSFAGHGDGVIALAWDQANQQLASSCKDGSLILWDPQGRQLQRLSAAPGYAYNGMAWAAEQGHLAALGLHHSSTPCIDVYRSGRGSLELRARLMRSPASLLSSVTILPNSSEFATGERMGDSGVVSLYDFNSLPHNGEAQPVTLLKGTQDLVTVVAPLGSVPVLLSGAKDGTIAVWDVRQSTVAMTLVGCTRGAQEDNTAMVTTIDSQETTVMAGCLDTYISKWDLRSSSQGMNSPLASVSLDSSAVLRIALGGSPGWAAISTIDGLYYTDPFEPSLKPENMRAGATSVQHYADVKWGMGEQVLYAGSDQGVVDVYTAS</sequence>
<dbReference type="SMART" id="SM00320">
    <property type="entry name" value="WD40"/>
    <property type="match status" value="2"/>
</dbReference>
<feature type="repeat" description="WD" evidence="3">
    <location>
        <begin position="410"/>
        <end position="442"/>
    </location>
</feature>
<dbReference type="PROSITE" id="PS50082">
    <property type="entry name" value="WD_REPEATS_2"/>
    <property type="match status" value="2"/>
</dbReference>
<evidence type="ECO:0008006" key="7">
    <source>
        <dbReference type="Google" id="ProtNLM"/>
    </source>
</evidence>
<reference evidence="5 6" key="1">
    <citation type="journal article" date="2024" name="Nat. Commun.">
        <title>Phylogenomics reveals the evolutionary origins of lichenization in chlorophyte algae.</title>
        <authorList>
            <person name="Puginier C."/>
            <person name="Libourel C."/>
            <person name="Otte J."/>
            <person name="Skaloud P."/>
            <person name="Haon M."/>
            <person name="Grisel S."/>
            <person name="Petersen M."/>
            <person name="Berrin J.G."/>
            <person name="Delaux P.M."/>
            <person name="Dal Grande F."/>
            <person name="Keller J."/>
        </authorList>
    </citation>
    <scope>NUCLEOTIDE SEQUENCE [LARGE SCALE GENOMIC DNA]</scope>
    <source>
        <strain evidence="5 6">SAG 216-7</strain>
    </source>
</reference>
<organism evidence="5 6">
    <name type="scientific">Coccomyxa subellipsoidea</name>
    <dbReference type="NCBI Taxonomy" id="248742"/>
    <lineage>
        <taxon>Eukaryota</taxon>
        <taxon>Viridiplantae</taxon>
        <taxon>Chlorophyta</taxon>
        <taxon>core chlorophytes</taxon>
        <taxon>Trebouxiophyceae</taxon>
        <taxon>Trebouxiophyceae incertae sedis</taxon>
        <taxon>Coccomyxaceae</taxon>
        <taxon>Coccomyxa</taxon>
    </lineage>
</organism>
<proteinExistence type="predicted"/>
<evidence type="ECO:0000256" key="3">
    <source>
        <dbReference type="PROSITE-ProRule" id="PRU00221"/>
    </source>
</evidence>
<dbReference type="EMBL" id="JALJOT010000008">
    <property type="protein sequence ID" value="KAK9908488.1"/>
    <property type="molecule type" value="Genomic_DNA"/>
</dbReference>